<protein>
    <submittedName>
        <fullName evidence="1">GlcG protein</fullName>
    </submittedName>
</protein>
<keyword evidence="2" id="KW-1185">Reference proteome</keyword>
<evidence type="ECO:0000313" key="2">
    <source>
        <dbReference type="Proteomes" id="UP000069241"/>
    </source>
</evidence>
<dbReference type="KEGG" id="dfi:AXF13_01140"/>
<dbReference type="InterPro" id="IPR052517">
    <property type="entry name" value="GlcG_carb_metab_protein"/>
</dbReference>
<organism evidence="1 2">
    <name type="scientific">Desulfovibrio fairfieldensis</name>
    <dbReference type="NCBI Taxonomy" id="44742"/>
    <lineage>
        <taxon>Bacteria</taxon>
        <taxon>Pseudomonadati</taxon>
        <taxon>Thermodesulfobacteriota</taxon>
        <taxon>Desulfovibrionia</taxon>
        <taxon>Desulfovibrionales</taxon>
        <taxon>Desulfovibrionaceae</taxon>
        <taxon>Desulfovibrio</taxon>
    </lineage>
</organism>
<evidence type="ECO:0000313" key="1">
    <source>
        <dbReference type="EMBL" id="AMD88831.1"/>
    </source>
</evidence>
<reference evidence="2" key="1">
    <citation type="submission" date="2016-02" db="EMBL/GenBank/DDBJ databases">
        <authorList>
            <person name="Holder M.E."/>
            <person name="Ajami N.J."/>
            <person name="Petrosino J.F."/>
        </authorList>
    </citation>
    <scope>NUCLEOTIDE SEQUENCE [LARGE SCALE GENOMIC DNA]</scope>
    <source>
        <strain evidence="2">CCUG 45958</strain>
    </source>
</reference>
<dbReference type="Proteomes" id="UP000069241">
    <property type="component" value="Chromosome"/>
</dbReference>
<dbReference type="RefSeq" id="WP_062251322.1">
    <property type="nucleotide sequence ID" value="NZ_CP014229.1"/>
</dbReference>
<dbReference type="InterPro" id="IPR038084">
    <property type="entry name" value="PduO/GlcC-like_sf"/>
</dbReference>
<dbReference type="InterPro" id="IPR005624">
    <property type="entry name" value="PduO/GlcC-like"/>
</dbReference>
<name>A0A120KLN3_9BACT</name>
<dbReference type="Pfam" id="PF03928">
    <property type="entry name" value="HbpS-like"/>
    <property type="match status" value="1"/>
</dbReference>
<accession>A0A120KLN3</accession>
<proteinExistence type="predicted"/>
<dbReference type="PANTHER" id="PTHR34309:SF1">
    <property type="entry name" value="PROTEIN GLCG"/>
    <property type="match status" value="1"/>
</dbReference>
<dbReference type="EMBL" id="CP014229">
    <property type="protein sequence ID" value="AMD88831.1"/>
    <property type="molecule type" value="Genomic_DNA"/>
</dbReference>
<dbReference type="SUPFAM" id="SSF143744">
    <property type="entry name" value="GlcG-like"/>
    <property type="match status" value="1"/>
</dbReference>
<sequence length="149" mass="15313">MSGQPDMLHHARILRAVADLAAEAEGDGQASLCIAVCDAVGDLLHYTRMAGAKRRGTPIALAKAYTAAVLETPTSALHARLVREHLSLADFCDGPQHRLTSLAGGVPLCLEGRTVGGVGVSGRKPAEDEVLAGRLAAALLGEGGPTARD</sequence>
<dbReference type="AlphaFoldDB" id="A0A120KLN3"/>
<dbReference type="STRING" id="44742.AXF13_01140"/>
<dbReference type="PANTHER" id="PTHR34309">
    <property type="entry name" value="SLR1406 PROTEIN"/>
    <property type="match status" value="1"/>
</dbReference>
<gene>
    <name evidence="1" type="ORF">AXF13_01140</name>
</gene>
<dbReference type="Gene3D" id="3.30.450.150">
    <property type="entry name" value="Haem-degrading domain"/>
    <property type="match status" value="1"/>
</dbReference>